<accession>A0A218YTB7</accession>
<gene>
    <name evidence="2" type="ORF">B2J93_4499</name>
</gene>
<evidence type="ECO:0000313" key="2">
    <source>
        <dbReference type="EMBL" id="OWO97930.1"/>
    </source>
</evidence>
<name>A0A218YTB7_9HELO</name>
<comment type="caution">
    <text evidence="2">The sequence shown here is derived from an EMBL/GenBank/DDBJ whole genome shotgun (WGS) entry which is preliminary data.</text>
</comment>
<proteinExistence type="predicted"/>
<reference evidence="2 3" key="1">
    <citation type="submission" date="2017-04" db="EMBL/GenBank/DDBJ databases">
        <title>Draft genome sequence of Marssonina coronaria NL1: causal agent of apple blotch.</title>
        <authorList>
            <person name="Cheng Q."/>
        </authorList>
    </citation>
    <scope>NUCLEOTIDE SEQUENCE [LARGE SCALE GENOMIC DNA]</scope>
    <source>
        <strain evidence="2 3">NL1</strain>
    </source>
</reference>
<dbReference type="AlphaFoldDB" id="A0A218YTB7"/>
<sequence>MEFPTPVGENLDKAPPASAELCRALPSSPEPIRHRNPCHAAGDATAGRGSTASAPGFSRGERTSPDAPRPIQPGGWLLATGARDLGVGRWALPCRASRADAERRWGYAAGRGVGARARP</sequence>
<organism evidence="2 3">
    <name type="scientific">Diplocarpon coronariae</name>
    <dbReference type="NCBI Taxonomy" id="2795749"/>
    <lineage>
        <taxon>Eukaryota</taxon>
        <taxon>Fungi</taxon>
        <taxon>Dikarya</taxon>
        <taxon>Ascomycota</taxon>
        <taxon>Pezizomycotina</taxon>
        <taxon>Leotiomycetes</taxon>
        <taxon>Helotiales</taxon>
        <taxon>Drepanopezizaceae</taxon>
        <taxon>Diplocarpon</taxon>
    </lineage>
</organism>
<dbReference type="EMBL" id="MZNU01000417">
    <property type="protein sequence ID" value="OWO97930.1"/>
    <property type="molecule type" value="Genomic_DNA"/>
</dbReference>
<dbReference type="InParanoid" id="A0A218YTB7"/>
<dbReference type="Proteomes" id="UP000242519">
    <property type="component" value="Unassembled WGS sequence"/>
</dbReference>
<keyword evidence="2" id="KW-0449">Lipoprotein</keyword>
<evidence type="ECO:0000256" key="1">
    <source>
        <dbReference type="SAM" id="MobiDB-lite"/>
    </source>
</evidence>
<feature type="region of interest" description="Disordered" evidence="1">
    <location>
        <begin position="25"/>
        <end position="77"/>
    </location>
</feature>
<keyword evidence="3" id="KW-1185">Reference proteome</keyword>
<evidence type="ECO:0000313" key="3">
    <source>
        <dbReference type="Proteomes" id="UP000242519"/>
    </source>
</evidence>
<protein>
    <submittedName>
        <fullName evidence="2">PEP-CTERM system TPR-repeat lipoprotein</fullName>
    </submittedName>
</protein>